<comment type="subcellular location">
    <subcellularLocation>
        <location evidence="1">Cell outer membrane</location>
    </subcellularLocation>
</comment>
<sequence length="548" mass="61284">MKKSFGIILIITTLCACKKVLDIQPTSSFTTDAVWTSPALVQVFVNEIYAESVFAFKDGGFGWGSQTDELYSNFNWCNENQYVQGQATPDNQGSSFPLNYSRTLNFWPTLYSTIQKCNTYFQNIGMLDTVGNQAQIVSMTGQVHFLRALCYFELLKRFGGVPLITKVYTTNDTKFTETRATWDSTEAFILSDISAALPGLQPAAPSGQEGTATTGAALALKSRLLLYAASPYFNTTNDMTRWQAAADAALAVINLNQYSLYGSSASYGKIFTDFFNPEVIFARVYGDVYEDRYNTVYRDLSPNGYNGYSAYNVLEQMVEAFQMNDGSAFSWSNATEAANPYQNRDPRFYADILFNGASFQGRAAQFWLGGLDSKLSSLSPWNASKTGYTILKMVDSTYNFNVEPYSAAQWIVFRLSEIYLNYAEAEAELGQTATALTYLNKIRERAGMPDVASGGGSDLIQKIQQERRIELCFEGHRFFDLRRWGMADQGAGDALGIIITPTNAQNTTFSYRVDTVQTRVWLPSFYYYPIPRSEIQANPNLTQNTGYN</sequence>
<dbReference type="Proteomes" id="UP000294498">
    <property type="component" value="Unassembled WGS sequence"/>
</dbReference>
<keyword evidence="5" id="KW-0998">Cell outer membrane</keyword>
<gene>
    <name evidence="8" type="ORF">EDB95_4507</name>
</gene>
<dbReference type="Pfam" id="PF14322">
    <property type="entry name" value="SusD-like_3"/>
    <property type="match status" value="1"/>
</dbReference>
<evidence type="ECO:0000313" key="8">
    <source>
        <dbReference type="EMBL" id="TDW96672.1"/>
    </source>
</evidence>
<dbReference type="PROSITE" id="PS51257">
    <property type="entry name" value="PROKAR_LIPOPROTEIN"/>
    <property type="match status" value="1"/>
</dbReference>
<dbReference type="AlphaFoldDB" id="A0A4V3GKR9"/>
<dbReference type="SUPFAM" id="SSF48452">
    <property type="entry name" value="TPR-like"/>
    <property type="match status" value="1"/>
</dbReference>
<dbReference type="RefSeq" id="WP_133997522.1">
    <property type="nucleotide sequence ID" value="NZ_SODV01000002.1"/>
</dbReference>
<comment type="caution">
    <text evidence="8">The sequence shown here is derived from an EMBL/GenBank/DDBJ whole genome shotgun (WGS) entry which is preliminary data.</text>
</comment>
<keyword evidence="4" id="KW-0472">Membrane</keyword>
<name>A0A4V3GKR9_9BACT</name>
<dbReference type="InterPro" id="IPR012944">
    <property type="entry name" value="SusD_RagB_dom"/>
</dbReference>
<comment type="similarity">
    <text evidence="2">Belongs to the SusD family.</text>
</comment>
<evidence type="ECO:0000313" key="9">
    <source>
        <dbReference type="Proteomes" id="UP000294498"/>
    </source>
</evidence>
<proteinExistence type="inferred from homology"/>
<dbReference type="InterPro" id="IPR033985">
    <property type="entry name" value="SusD-like_N"/>
</dbReference>
<dbReference type="OrthoDB" id="5694214at2"/>
<protein>
    <submittedName>
        <fullName evidence="8">Putative outer membrane starch-binding protein</fullName>
    </submittedName>
</protein>
<dbReference type="InterPro" id="IPR011990">
    <property type="entry name" value="TPR-like_helical_dom_sf"/>
</dbReference>
<evidence type="ECO:0000256" key="2">
    <source>
        <dbReference type="ARBA" id="ARBA00006275"/>
    </source>
</evidence>
<keyword evidence="9" id="KW-1185">Reference proteome</keyword>
<feature type="domain" description="SusD-like N-terminal" evidence="7">
    <location>
        <begin position="21"/>
        <end position="226"/>
    </location>
</feature>
<feature type="domain" description="RagB/SusD" evidence="6">
    <location>
        <begin position="277"/>
        <end position="547"/>
    </location>
</feature>
<evidence type="ECO:0000256" key="1">
    <source>
        <dbReference type="ARBA" id="ARBA00004442"/>
    </source>
</evidence>
<evidence type="ECO:0000259" key="6">
    <source>
        <dbReference type="Pfam" id="PF07980"/>
    </source>
</evidence>
<dbReference type="Pfam" id="PF07980">
    <property type="entry name" value="SusD_RagB"/>
    <property type="match status" value="1"/>
</dbReference>
<evidence type="ECO:0000256" key="3">
    <source>
        <dbReference type="ARBA" id="ARBA00022729"/>
    </source>
</evidence>
<dbReference type="Gene3D" id="1.25.40.390">
    <property type="match status" value="1"/>
</dbReference>
<reference evidence="8 9" key="1">
    <citation type="submission" date="2019-03" db="EMBL/GenBank/DDBJ databases">
        <title>Genomic Encyclopedia of Type Strains, Phase IV (KMG-IV): sequencing the most valuable type-strain genomes for metagenomic binning, comparative biology and taxonomic classification.</title>
        <authorList>
            <person name="Goeker M."/>
        </authorList>
    </citation>
    <scope>NUCLEOTIDE SEQUENCE [LARGE SCALE GENOMIC DNA]</scope>
    <source>
        <strain evidence="8 9">DSM 100059</strain>
    </source>
</reference>
<evidence type="ECO:0000256" key="4">
    <source>
        <dbReference type="ARBA" id="ARBA00023136"/>
    </source>
</evidence>
<dbReference type="EMBL" id="SODV01000002">
    <property type="protein sequence ID" value="TDW96672.1"/>
    <property type="molecule type" value="Genomic_DNA"/>
</dbReference>
<dbReference type="CDD" id="cd08977">
    <property type="entry name" value="SusD"/>
    <property type="match status" value="1"/>
</dbReference>
<keyword evidence="3" id="KW-0732">Signal</keyword>
<dbReference type="GO" id="GO:0009279">
    <property type="term" value="C:cell outer membrane"/>
    <property type="evidence" value="ECO:0007669"/>
    <property type="project" value="UniProtKB-SubCell"/>
</dbReference>
<accession>A0A4V3GKR9</accession>
<evidence type="ECO:0000256" key="5">
    <source>
        <dbReference type="ARBA" id="ARBA00023237"/>
    </source>
</evidence>
<organism evidence="8 9">
    <name type="scientific">Dinghuibacter silviterrae</name>
    <dbReference type="NCBI Taxonomy" id="1539049"/>
    <lineage>
        <taxon>Bacteria</taxon>
        <taxon>Pseudomonadati</taxon>
        <taxon>Bacteroidota</taxon>
        <taxon>Chitinophagia</taxon>
        <taxon>Chitinophagales</taxon>
        <taxon>Chitinophagaceae</taxon>
        <taxon>Dinghuibacter</taxon>
    </lineage>
</organism>
<evidence type="ECO:0000259" key="7">
    <source>
        <dbReference type="Pfam" id="PF14322"/>
    </source>
</evidence>